<feature type="compositionally biased region" description="Polar residues" evidence="1">
    <location>
        <begin position="96"/>
        <end position="105"/>
    </location>
</feature>
<reference evidence="2" key="2">
    <citation type="submission" date="2023-06" db="EMBL/GenBank/DDBJ databases">
        <authorList>
            <consortium name="Lawrence Berkeley National Laboratory"/>
            <person name="Haridas S."/>
            <person name="Hensen N."/>
            <person name="Bonometti L."/>
            <person name="Westerberg I."/>
            <person name="Brannstrom I.O."/>
            <person name="Guillou S."/>
            <person name="Cros-Aarteil S."/>
            <person name="Calhoun S."/>
            <person name="Kuo A."/>
            <person name="Mondo S."/>
            <person name="Pangilinan J."/>
            <person name="Riley R."/>
            <person name="Labutti K."/>
            <person name="Andreopoulos B."/>
            <person name="Lipzen A."/>
            <person name="Chen C."/>
            <person name="Yanf M."/>
            <person name="Daum C."/>
            <person name="Ng V."/>
            <person name="Clum A."/>
            <person name="Steindorff A."/>
            <person name="Ohm R."/>
            <person name="Martin F."/>
            <person name="Silar P."/>
            <person name="Natvig D."/>
            <person name="Lalanne C."/>
            <person name="Gautier V."/>
            <person name="Ament-Velasquez S.L."/>
            <person name="Kruys A."/>
            <person name="Hutchinson M.I."/>
            <person name="Powell A.J."/>
            <person name="Barry K."/>
            <person name="Miller A.N."/>
            <person name="Grigoriev I.V."/>
            <person name="Debuchy R."/>
            <person name="Gladieux P."/>
            <person name="Thoren M.H."/>
            <person name="Johannesson H."/>
        </authorList>
    </citation>
    <scope>NUCLEOTIDE SEQUENCE</scope>
    <source>
        <strain evidence="2">CBS 560.94</strain>
    </source>
</reference>
<name>A0AAE0JJI6_9PEZI</name>
<gene>
    <name evidence="2" type="ORF">B0H65DRAFT_567165</name>
</gene>
<evidence type="ECO:0000256" key="1">
    <source>
        <dbReference type="SAM" id="MobiDB-lite"/>
    </source>
</evidence>
<dbReference type="RefSeq" id="XP_062683843.1">
    <property type="nucleotide sequence ID" value="XM_062830355.1"/>
</dbReference>
<evidence type="ECO:0000313" key="2">
    <source>
        <dbReference type="EMBL" id="KAK3350548.1"/>
    </source>
</evidence>
<reference evidence="2" key="1">
    <citation type="journal article" date="2023" name="Mol. Phylogenet. Evol.">
        <title>Genome-scale phylogeny and comparative genomics of the fungal order Sordariales.</title>
        <authorList>
            <person name="Hensen N."/>
            <person name="Bonometti L."/>
            <person name="Westerberg I."/>
            <person name="Brannstrom I.O."/>
            <person name="Guillou S."/>
            <person name="Cros-Aarteil S."/>
            <person name="Calhoun S."/>
            <person name="Haridas S."/>
            <person name="Kuo A."/>
            <person name="Mondo S."/>
            <person name="Pangilinan J."/>
            <person name="Riley R."/>
            <person name="LaButti K."/>
            <person name="Andreopoulos B."/>
            <person name="Lipzen A."/>
            <person name="Chen C."/>
            <person name="Yan M."/>
            <person name="Daum C."/>
            <person name="Ng V."/>
            <person name="Clum A."/>
            <person name="Steindorff A."/>
            <person name="Ohm R.A."/>
            <person name="Martin F."/>
            <person name="Silar P."/>
            <person name="Natvig D.O."/>
            <person name="Lalanne C."/>
            <person name="Gautier V."/>
            <person name="Ament-Velasquez S.L."/>
            <person name="Kruys A."/>
            <person name="Hutchinson M.I."/>
            <person name="Powell A.J."/>
            <person name="Barry K."/>
            <person name="Miller A.N."/>
            <person name="Grigoriev I.V."/>
            <person name="Debuchy R."/>
            <person name="Gladieux P."/>
            <person name="Hiltunen Thoren M."/>
            <person name="Johannesson H."/>
        </authorList>
    </citation>
    <scope>NUCLEOTIDE SEQUENCE</scope>
    <source>
        <strain evidence="2">CBS 560.94</strain>
    </source>
</reference>
<accession>A0AAE0JJI6</accession>
<dbReference type="AlphaFoldDB" id="A0AAE0JJI6"/>
<dbReference type="GeneID" id="87867509"/>
<proteinExistence type="predicted"/>
<protein>
    <submittedName>
        <fullName evidence="2">Uncharacterized protein</fullName>
    </submittedName>
</protein>
<evidence type="ECO:0000313" key="3">
    <source>
        <dbReference type="Proteomes" id="UP001278500"/>
    </source>
</evidence>
<comment type="caution">
    <text evidence="2">The sequence shown here is derived from an EMBL/GenBank/DDBJ whole genome shotgun (WGS) entry which is preliminary data.</text>
</comment>
<organism evidence="2 3">
    <name type="scientific">Neurospora tetraspora</name>
    <dbReference type="NCBI Taxonomy" id="94610"/>
    <lineage>
        <taxon>Eukaryota</taxon>
        <taxon>Fungi</taxon>
        <taxon>Dikarya</taxon>
        <taxon>Ascomycota</taxon>
        <taxon>Pezizomycotina</taxon>
        <taxon>Sordariomycetes</taxon>
        <taxon>Sordariomycetidae</taxon>
        <taxon>Sordariales</taxon>
        <taxon>Sordariaceae</taxon>
        <taxon>Neurospora</taxon>
    </lineage>
</organism>
<dbReference type="Proteomes" id="UP001278500">
    <property type="component" value="Unassembled WGS sequence"/>
</dbReference>
<feature type="region of interest" description="Disordered" evidence="1">
    <location>
        <begin position="96"/>
        <end position="115"/>
    </location>
</feature>
<sequence>MSSTNSSNIPSSLSNVRHLKTRGRLANLKLFKFRPTTDPVLVLPTAHSSTRSQSTSLKDIGPQRCLTTSMQPKGRKEAVNVIMGKDDRLLVVVEKTQPSEAQETPKTGFRGWLSRNPIDDSIAKMQRALDKKSVEPEETPHQQSESAKEPEVRLTIEEVEEEDGAMLNKYKVTVVMKKPHA</sequence>
<feature type="region of interest" description="Disordered" evidence="1">
    <location>
        <begin position="124"/>
        <end position="154"/>
    </location>
</feature>
<dbReference type="EMBL" id="JAUEPP010000002">
    <property type="protein sequence ID" value="KAK3350548.1"/>
    <property type="molecule type" value="Genomic_DNA"/>
</dbReference>
<keyword evidence="3" id="KW-1185">Reference proteome</keyword>